<gene>
    <name evidence="1" type="ORF">AAFF_G00185420</name>
</gene>
<dbReference type="Pfam" id="PF15877">
    <property type="entry name" value="TMEM232"/>
    <property type="match status" value="2"/>
</dbReference>
<dbReference type="Proteomes" id="UP001221898">
    <property type="component" value="Unassembled WGS sequence"/>
</dbReference>
<dbReference type="InterPro" id="IPR031747">
    <property type="entry name" value="TMEM232"/>
</dbReference>
<name>A0AAD7RMG1_9TELE</name>
<dbReference type="PANTHER" id="PTHR28651">
    <property type="entry name" value="TRANSMEMBRANE PROTEIN 232"/>
    <property type="match status" value="1"/>
</dbReference>
<dbReference type="AlphaFoldDB" id="A0AAD7RMG1"/>
<evidence type="ECO:0000313" key="2">
    <source>
        <dbReference type="Proteomes" id="UP001221898"/>
    </source>
</evidence>
<comment type="caution">
    <text evidence="1">The sequence shown here is derived from an EMBL/GenBank/DDBJ whole genome shotgun (WGS) entry which is preliminary data.</text>
</comment>
<sequence length="301" mass="34239">MSSQLCRLTDSLDCLLESLNQAPVCGEQVPVLLYLAESVLYWVTANSAQKPQLYSCEVKMLKVGYLVFLRLFLSYISGNLKGYQKSKYNLHNFLKVLAQYDSCYQPHPDILFNVHFMLCTGGILCGTRPFNSDSVLSHADLQGYEMNQVLWHCLLSWYCVQNNIRQLPQVLHHLVPLRDDLLQHSWLDCGLGLMVLGEAAKSSLLCLHVLLDLPVNHRQDLSDPGRYSTSETLEASVIPHREDWRVRYSAVQALVNVCEGLRGDWSREGLRNVAWLALQEHLAKETDSRVTEASRVSEVLY</sequence>
<evidence type="ECO:0000313" key="1">
    <source>
        <dbReference type="EMBL" id="KAJ8385506.1"/>
    </source>
</evidence>
<dbReference type="PANTHER" id="PTHR28651:SF1">
    <property type="entry name" value="TRANSMEMBRANE PROTEIN 232"/>
    <property type="match status" value="1"/>
</dbReference>
<keyword evidence="2" id="KW-1185">Reference proteome</keyword>
<reference evidence="1" key="1">
    <citation type="journal article" date="2023" name="Science">
        <title>Genome structures resolve the early diversification of teleost fishes.</title>
        <authorList>
            <person name="Parey E."/>
            <person name="Louis A."/>
            <person name="Montfort J."/>
            <person name="Bouchez O."/>
            <person name="Roques C."/>
            <person name="Iampietro C."/>
            <person name="Lluch J."/>
            <person name="Castinel A."/>
            <person name="Donnadieu C."/>
            <person name="Desvignes T."/>
            <person name="Floi Bucao C."/>
            <person name="Jouanno E."/>
            <person name="Wen M."/>
            <person name="Mejri S."/>
            <person name="Dirks R."/>
            <person name="Jansen H."/>
            <person name="Henkel C."/>
            <person name="Chen W.J."/>
            <person name="Zahm M."/>
            <person name="Cabau C."/>
            <person name="Klopp C."/>
            <person name="Thompson A.W."/>
            <person name="Robinson-Rechavi M."/>
            <person name="Braasch I."/>
            <person name="Lecointre G."/>
            <person name="Bobe J."/>
            <person name="Postlethwait J.H."/>
            <person name="Berthelot C."/>
            <person name="Roest Crollius H."/>
            <person name="Guiguen Y."/>
        </authorList>
    </citation>
    <scope>NUCLEOTIDE SEQUENCE</scope>
    <source>
        <strain evidence="1">NC1722</strain>
    </source>
</reference>
<proteinExistence type="predicted"/>
<dbReference type="EMBL" id="JAINUG010000248">
    <property type="protein sequence ID" value="KAJ8385506.1"/>
    <property type="molecule type" value="Genomic_DNA"/>
</dbReference>
<protein>
    <submittedName>
        <fullName evidence="1">Uncharacterized protein</fullName>
    </submittedName>
</protein>
<organism evidence="1 2">
    <name type="scientific">Aldrovandia affinis</name>
    <dbReference type="NCBI Taxonomy" id="143900"/>
    <lineage>
        <taxon>Eukaryota</taxon>
        <taxon>Metazoa</taxon>
        <taxon>Chordata</taxon>
        <taxon>Craniata</taxon>
        <taxon>Vertebrata</taxon>
        <taxon>Euteleostomi</taxon>
        <taxon>Actinopterygii</taxon>
        <taxon>Neopterygii</taxon>
        <taxon>Teleostei</taxon>
        <taxon>Notacanthiformes</taxon>
        <taxon>Halosauridae</taxon>
        <taxon>Aldrovandia</taxon>
    </lineage>
</organism>
<accession>A0AAD7RMG1</accession>